<dbReference type="Pfam" id="PF13676">
    <property type="entry name" value="TIR_2"/>
    <property type="match status" value="1"/>
</dbReference>
<accession>A0ABR9IZH5</accession>
<dbReference type="PROSITE" id="PS50104">
    <property type="entry name" value="TIR"/>
    <property type="match status" value="1"/>
</dbReference>
<dbReference type="SUPFAM" id="SSF52200">
    <property type="entry name" value="Toll/Interleukin receptor TIR domain"/>
    <property type="match status" value="1"/>
</dbReference>
<keyword evidence="3" id="KW-1185">Reference proteome</keyword>
<dbReference type="EMBL" id="JADBEC010000002">
    <property type="protein sequence ID" value="MBE1508536.1"/>
    <property type="molecule type" value="Genomic_DNA"/>
</dbReference>
<evidence type="ECO:0000259" key="1">
    <source>
        <dbReference type="PROSITE" id="PS50104"/>
    </source>
</evidence>
<proteinExistence type="predicted"/>
<evidence type="ECO:0000313" key="2">
    <source>
        <dbReference type="EMBL" id="MBE1508536.1"/>
    </source>
</evidence>
<dbReference type="RefSeq" id="WP_192732121.1">
    <property type="nucleotide sequence ID" value="NZ_BAAAVL010000010.1"/>
</dbReference>
<dbReference type="InterPro" id="IPR000157">
    <property type="entry name" value="TIR_dom"/>
</dbReference>
<comment type="caution">
    <text evidence="2">The sequence shown here is derived from an EMBL/GenBank/DDBJ whole genome shotgun (WGS) entry which is preliminary data.</text>
</comment>
<name>A0ABR9IZH5_RHIVS</name>
<dbReference type="Gene3D" id="3.40.50.10140">
    <property type="entry name" value="Toll/interleukin-1 receptor homology (TIR) domain"/>
    <property type="match status" value="1"/>
</dbReference>
<feature type="domain" description="TIR" evidence="1">
    <location>
        <begin position="2"/>
        <end position="162"/>
    </location>
</feature>
<reference evidence="2 3" key="1">
    <citation type="submission" date="2020-10" db="EMBL/GenBank/DDBJ databases">
        <title>Sequencing the genomes of 1000 actinobacteria strains.</title>
        <authorList>
            <person name="Klenk H.-P."/>
        </authorList>
    </citation>
    <scope>NUCLEOTIDE SEQUENCE [LARGE SCALE GENOMIC DNA]</scope>
    <source>
        <strain evidence="2 3">DSM 7307</strain>
    </source>
</reference>
<dbReference type="InterPro" id="IPR035897">
    <property type="entry name" value="Toll_tir_struct_dom_sf"/>
</dbReference>
<evidence type="ECO:0000313" key="3">
    <source>
        <dbReference type="Proteomes" id="UP000620262"/>
    </source>
</evidence>
<organism evidence="2 3">
    <name type="scientific">Rhizobium viscosum</name>
    <name type="common">Arthrobacter viscosus</name>
    <dbReference type="NCBI Taxonomy" id="1673"/>
    <lineage>
        <taxon>Bacteria</taxon>
        <taxon>Pseudomonadati</taxon>
        <taxon>Pseudomonadota</taxon>
        <taxon>Alphaproteobacteria</taxon>
        <taxon>Hyphomicrobiales</taxon>
        <taxon>Rhizobiaceae</taxon>
        <taxon>Rhizobium/Agrobacterium group</taxon>
        <taxon>Rhizobium</taxon>
    </lineage>
</organism>
<sequence length="162" mass="18257">MSRDTIFISHAAPEDNDFVRWLGARLIAHGYKVWAEVSELKGGDAFWRNIEEILRNRCGRFIFVISKSSVGLDRGGVRNELSVADAVGKKLSDRSFIIPLLIDDTASDDFPIQLHQLHALNFAKGWGEKLSELLDLLDEWDVALGTGAVRNRWDGRLPLRRG</sequence>
<gene>
    <name evidence="2" type="ORF">H4W29_005781</name>
</gene>
<dbReference type="Proteomes" id="UP000620262">
    <property type="component" value="Unassembled WGS sequence"/>
</dbReference>
<protein>
    <recommendedName>
        <fullName evidence="1">TIR domain-containing protein</fullName>
    </recommendedName>
</protein>